<sequence>MAGFSPLLMQIVPNGFSRKWLSVDCEIPGFAAARVKLISRVAITKILRPVNPWPGLNRCPDPIKRAVEGSLRQTRAEPIDLLYLNRADPAASIAVGAIPPSLRFNGLRLNALGSRADGQSVCCSHWPAIRL</sequence>
<accession>A0A084ETI4</accession>
<dbReference type="EMBL" id="JGVR01000002">
    <property type="protein sequence ID" value="KEZ21276.1"/>
    <property type="molecule type" value="Genomic_DNA"/>
</dbReference>
<evidence type="ECO:0000313" key="2">
    <source>
        <dbReference type="Proteomes" id="UP000028534"/>
    </source>
</evidence>
<organism evidence="1 2">
    <name type="scientific">Sphingobium yanoikuyae</name>
    <name type="common">Sphingomonas yanoikuyae</name>
    <dbReference type="NCBI Taxonomy" id="13690"/>
    <lineage>
        <taxon>Bacteria</taxon>
        <taxon>Pseudomonadati</taxon>
        <taxon>Pseudomonadota</taxon>
        <taxon>Alphaproteobacteria</taxon>
        <taxon>Sphingomonadales</taxon>
        <taxon>Sphingomonadaceae</taxon>
        <taxon>Sphingobium</taxon>
    </lineage>
</organism>
<evidence type="ECO:0000313" key="1">
    <source>
        <dbReference type="EMBL" id="KEZ21276.1"/>
    </source>
</evidence>
<proteinExistence type="predicted"/>
<reference evidence="1 2" key="1">
    <citation type="submission" date="2014-03" db="EMBL/GenBank/DDBJ databases">
        <title>Genome sequence of Sphingobium yanoikuyae B1.</title>
        <authorList>
            <person name="Gan H.M."/>
            <person name="Gan H.Y."/>
            <person name="Savka M.A."/>
        </authorList>
    </citation>
    <scope>NUCLEOTIDE SEQUENCE [LARGE SCALE GENOMIC DNA]</scope>
    <source>
        <strain evidence="1 2">B1</strain>
    </source>
</reference>
<dbReference type="SUPFAM" id="SSF51430">
    <property type="entry name" value="NAD(P)-linked oxidoreductase"/>
    <property type="match status" value="1"/>
</dbReference>
<dbReference type="PATRIC" id="fig|13690.10.peg.756"/>
<protein>
    <submittedName>
        <fullName evidence="1">Putative oxidoreductase, aryl-alcohol dehydrogenase like protein</fullName>
    </submittedName>
</protein>
<dbReference type="AlphaFoldDB" id="A0A084ETI4"/>
<dbReference type="Proteomes" id="UP000028534">
    <property type="component" value="Unassembled WGS sequence"/>
</dbReference>
<dbReference type="InterPro" id="IPR036812">
    <property type="entry name" value="NAD(P)_OxRdtase_dom_sf"/>
</dbReference>
<comment type="caution">
    <text evidence="1">The sequence shown here is derived from an EMBL/GenBank/DDBJ whole genome shotgun (WGS) entry which is preliminary data.</text>
</comment>
<name>A0A084ETI4_SPHYA</name>
<gene>
    <name evidence="1" type="ORF">CP98_00728</name>
</gene>